<sequence length="159" mass="18536">MPTFIFFNFYAVIIVLYLHKKTLNIKKMNTVIFWIFSIFAIVGSLLAIVAYIGATIDGIVNNDKALGSVFYGKDISISKWVELGLYLGFWVLVIVAPIINYYLIKAIEKWYVLEEFDLENYQSKYVEDLWSNCNFNDSHEVIRVLEKEPENNLQEQKSE</sequence>
<dbReference type="HOGENOM" id="CLU_1914739_0_0_14"/>
<name>C4XFE1_MYCFP</name>
<dbReference type="AlphaFoldDB" id="C4XFE1"/>
<feature type="transmembrane region" description="Helical" evidence="1">
    <location>
        <begin position="6"/>
        <end position="23"/>
    </location>
</feature>
<proteinExistence type="predicted"/>
<feature type="transmembrane region" description="Helical" evidence="1">
    <location>
        <begin position="83"/>
        <end position="104"/>
    </location>
</feature>
<dbReference type="EMBL" id="AP009608">
    <property type="protein sequence ID" value="BAH69863.1"/>
    <property type="molecule type" value="Genomic_DNA"/>
</dbReference>
<dbReference type="KEGG" id="mfp:MBIO_0598"/>
<dbReference type="PATRIC" id="fig|496833.3.peg.187"/>
<keyword evidence="1" id="KW-0472">Membrane</keyword>
<organism evidence="2 3">
    <name type="scientific">Mycoplasmopsis fermentans (strain ATCC 19989 / NBRC 14854 / NCTC 10117 / PG18)</name>
    <name type="common">Mycoplasma fermentans</name>
    <dbReference type="NCBI Taxonomy" id="496833"/>
    <lineage>
        <taxon>Bacteria</taxon>
        <taxon>Bacillati</taxon>
        <taxon>Mycoplasmatota</taxon>
        <taxon>Mycoplasmoidales</taxon>
        <taxon>Metamycoplasmataceae</taxon>
        <taxon>Mycoplasmopsis</taxon>
    </lineage>
</organism>
<evidence type="ECO:0000313" key="2">
    <source>
        <dbReference type="EMBL" id="BAH69863.1"/>
    </source>
</evidence>
<reference evidence="2 3" key="1">
    <citation type="journal article" date="2009" name="Curr. Microbiol.">
        <title>Molecular cloning and expression of a novel cholinephosphotransferase involved in glycoglycerophospholipid biosynthesis of Mycoplasma fermentans.</title>
        <authorList>
            <person name="Ishida N."/>
            <person name="Irikura D."/>
            <person name="Matsuda K."/>
            <person name="Sato S."/>
            <person name="Asano K."/>
        </authorList>
    </citation>
    <scope>NUCLEOTIDE SEQUENCE [LARGE SCALE GENOMIC DNA]</scope>
    <source>
        <strain evidence="3">ATCC 19989 / NBRC 14854 / NCTC 10117 / PG18</strain>
    </source>
</reference>
<accession>C4XFE1</accession>
<evidence type="ECO:0000313" key="3">
    <source>
        <dbReference type="Proteomes" id="UP000006810"/>
    </source>
</evidence>
<protein>
    <submittedName>
        <fullName evidence="2">Uncharacterized protein</fullName>
    </submittedName>
</protein>
<feature type="transmembrane region" description="Helical" evidence="1">
    <location>
        <begin position="30"/>
        <end position="54"/>
    </location>
</feature>
<dbReference type="Proteomes" id="UP000006810">
    <property type="component" value="Chromosome"/>
</dbReference>
<keyword evidence="3" id="KW-1185">Reference proteome</keyword>
<gene>
    <name evidence="2" type="ordered locus">MBIO_0598</name>
</gene>
<evidence type="ECO:0000256" key="1">
    <source>
        <dbReference type="SAM" id="Phobius"/>
    </source>
</evidence>
<keyword evidence="1" id="KW-1133">Transmembrane helix</keyword>
<keyword evidence="1" id="KW-0812">Transmembrane</keyword>